<evidence type="ECO:0000256" key="1">
    <source>
        <dbReference type="ARBA" id="ARBA00022598"/>
    </source>
</evidence>
<evidence type="ECO:0000256" key="3">
    <source>
        <dbReference type="ARBA" id="ARBA00024227"/>
    </source>
</evidence>
<reference evidence="6 7" key="1">
    <citation type="submission" date="2017-03" db="EMBL/GenBank/DDBJ databases">
        <authorList>
            <person name="Afonso C.L."/>
            <person name="Miller P.J."/>
            <person name="Scott M.A."/>
            <person name="Spackman E."/>
            <person name="Goraichik I."/>
            <person name="Dimitrov K.M."/>
            <person name="Suarez D.L."/>
            <person name="Swayne D.E."/>
        </authorList>
    </citation>
    <scope>NUCLEOTIDE SEQUENCE [LARGE SCALE GENOMIC DNA]</scope>
    <source>
        <strain evidence="6 7">CECT 7751</strain>
    </source>
</reference>
<dbReference type="PROSITE" id="PS51733">
    <property type="entry name" value="BPL_LPL_CATALYTIC"/>
    <property type="match status" value="1"/>
</dbReference>
<evidence type="ECO:0000256" key="4">
    <source>
        <dbReference type="ARBA" id="ARBA00047846"/>
    </source>
</evidence>
<comment type="catalytic activity">
    <reaction evidence="4">
        <text>biotin + L-lysyl-[protein] + ATP = N(6)-biotinyl-L-lysyl-[protein] + AMP + diphosphate + H(+)</text>
        <dbReference type="Rhea" id="RHEA:11756"/>
        <dbReference type="Rhea" id="RHEA-COMP:9752"/>
        <dbReference type="Rhea" id="RHEA-COMP:10505"/>
        <dbReference type="ChEBI" id="CHEBI:15378"/>
        <dbReference type="ChEBI" id="CHEBI:29969"/>
        <dbReference type="ChEBI" id="CHEBI:30616"/>
        <dbReference type="ChEBI" id="CHEBI:33019"/>
        <dbReference type="ChEBI" id="CHEBI:57586"/>
        <dbReference type="ChEBI" id="CHEBI:83144"/>
        <dbReference type="ChEBI" id="CHEBI:456215"/>
        <dbReference type="EC" id="6.3.4.15"/>
    </reaction>
</comment>
<sequence>MTALDSWPSGIDRVVLAETTSTLDEARTRFAAGLASPLWILALNQTAARGRRGRPWVHPRGNFAASLVLPLQAGPQEMALRSFTTSLALHDALVALTGRAEAFALKWPNDVLLHGGKLAGILLETLSRGNRPAALNIGIGVNLAQAPEAGEVEARALRPVSLSGELGVAVPPEDMLNALAPAHAHWEAVLTSRGFAPVRDAWLARAARLGEEVTARFGTHELTGIFETVDAQGQLVLSTGGKRHAVAAADIHFGTDGHA</sequence>
<gene>
    <name evidence="6" type="primary">birA_1</name>
    <name evidence="6" type="ORF">PSM7751_02361</name>
</gene>
<evidence type="ECO:0000259" key="5">
    <source>
        <dbReference type="PROSITE" id="PS51733"/>
    </source>
</evidence>
<dbReference type="SUPFAM" id="SSF55681">
    <property type="entry name" value="Class II aaRS and biotin synthetases"/>
    <property type="match status" value="1"/>
</dbReference>
<keyword evidence="1 6" id="KW-0436">Ligase</keyword>
<dbReference type="GO" id="GO:0005737">
    <property type="term" value="C:cytoplasm"/>
    <property type="evidence" value="ECO:0007669"/>
    <property type="project" value="TreeGrafter"/>
</dbReference>
<dbReference type="GO" id="GO:0004077">
    <property type="term" value="F:biotin--[biotin carboxyl-carrier protein] ligase activity"/>
    <property type="evidence" value="ECO:0007669"/>
    <property type="project" value="UniProtKB-EC"/>
</dbReference>
<dbReference type="InterPro" id="IPR004408">
    <property type="entry name" value="Biotin_CoA_COase_ligase"/>
</dbReference>
<organism evidence="6 7">
    <name type="scientific">Pseudooceanicola marinus</name>
    <dbReference type="NCBI Taxonomy" id="396013"/>
    <lineage>
        <taxon>Bacteria</taxon>
        <taxon>Pseudomonadati</taxon>
        <taxon>Pseudomonadota</taxon>
        <taxon>Alphaproteobacteria</taxon>
        <taxon>Rhodobacterales</taxon>
        <taxon>Paracoccaceae</taxon>
        <taxon>Pseudooceanicola</taxon>
    </lineage>
</organism>
<dbReference type="Proteomes" id="UP000193963">
    <property type="component" value="Unassembled WGS sequence"/>
</dbReference>
<dbReference type="RefSeq" id="WP_085888404.1">
    <property type="nucleotide sequence ID" value="NZ_FWFN01000004.1"/>
</dbReference>
<dbReference type="EC" id="6.3.4.15" evidence="3"/>
<dbReference type="Pfam" id="PF02237">
    <property type="entry name" value="BPL_C"/>
    <property type="match status" value="1"/>
</dbReference>
<dbReference type="PANTHER" id="PTHR12835">
    <property type="entry name" value="BIOTIN PROTEIN LIGASE"/>
    <property type="match status" value="1"/>
</dbReference>
<name>A0A1X6ZE53_9RHOB</name>
<proteinExistence type="predicted"/>
<dbReference type="Gene3D" id="2.30.30.100">
    <property type="match status" value="1"/>
</dbReference>
<dbReference type="Pfam" id="PF03099">
    <property type="entry name" value="BPL_LplA_LipB"/>
    <property type="match status" value="1"/>
</dbReference>
<dbReference type="CDD" id="cd16442">
    <property type="entry name" value="BPL"/>
    <property type="match status" value="1"/>
</dbReference>
<evidence type="ECO:0000256" key="2">
    <source>
        <dbReference type="ARBA" id="ARBA00023267"/>
    </source>
</evidence>
<dbReference type="OrthoDB" id="9807064at2"/>
<dbReference type="InterPro" id="IPR004143">
    <property type="entry name" value="BPL_LPL_catalytic"/>
</dbReference>
<dbReference type="AlphaFoldDB" id="A0A1X6ZE53"/>
<feature type="domain" description="BPL/LPL catalytic" evidence="5">
    <location>
        <begin position="8"/>
        <end position="191"/>
    </location>
</feature>
<protein>
    <recommendedName>
        <fullName evidence="3">biotin--[biotin carboxyl-carrier protein] ligase</fullName>
        <ecNumber evidence="3">6.3.4.15</ecNumber>
    </recommendedName>
</protein>
<keyword evidence="2" id="KW-0092">Biotin</keyword>
<dbReference type="PANTHER" id="PTHR12835:SF5">
    <property type="entry name" value="BIOTIN--PROTEIN LIGASE"/>
    <property type="match status" value="1"/>
</dbReference>
<dbReference type="NCBIfam" id="TIGR00121">
    <property type="entry name" value="birA_ligase"/>
    <property type="match status" value="1"/>
</dbReference>
<dbReference type="EMBL" id="FWFN01000004">
    <property type="protein sequence ID" value="SLN49098.1"/>
    <property type="molecule type" value="Genomic_DNA"/>
</dbReference>
<evidence type="ECO:0000313" key="7">
    <source>
        <dbReference type="Proteomes" id="UP000193963"/>
    </source>
</evidence>
<keyword evidence="7" id="KW-1185">Reference proteome</keyword>
<dbReference type="InterPro" id="IPR003142">
    <property type="entry name" value="BPL_C"/>
</dbReference>
<dbReference type="Gene3D" id="3.30.930.10">
    <property type="entry name" value="Bira Bifunctional Protein, Domain 2"/>
    <property type="match status" value="1"/>
</dbReference>
<accession>A0A1X6ZE53</accession>
<evidence type="ECO:0000313" key="6">
    <source>
        <dbReference type="EMBL" id="SLN49098.1"/>
    </source>
</evidence>
<dbReference type="InterPro" id="IPR045864">
    <property type="entry name" value="aa-tRNA-synth_II/BPL/LPL"/>
</dbReference>